<comment type="caution">
    <text evidence="1">The sequence shown here is derived from an EMBL/GenBank/DDBJ whole genome shotgun (WGS) entry which is preliminary data.</text>
</comment>
<dbReference type="RefSeq" id="WP_223928950.1">
    <property type="nucleotide sequence ID" value="NZ_BPTU01000001.1"/>
</dbReference>
<dbReference type="AlphaFoldDB" id="A0A9R1CAF0"/>
<reference evidence="1" key="1">
    <citation type="journal article" date="2022" name="Int. J. Syst. Evol. Microbiol.">
        <title>Prevotella lacticifex sp. nov., isolated from the rumen of cows.</title>
        <authorList>
            <person name="Shinkai T."/>
            <person name="Ikeyama N."/>
            <person name="Kumagai M."/>
            <person name="Ohmori H."/>
            <person name="Sakamoto M."/>
            <person name="Ohkuma M."/>
            <person name="Mitsumori M."/>
        </authorList>
    </citation>
    <scope>NUCLEOTIDE SEQUENCE</scope>
    <source>
        <strain evidence="1">R5076</strain>
    </source>
</reference>
<keyword evidence="2" id="KW-1185">Reference proteome</keyword>
<organism evidence="1 2">
    <name type="scientific">Prevotella lacticifex</name>
    <dbReference type="NCBI Taxonomy" id="2854755"/>
    <lineage>
        <taxon>Bacteria</taxon>
        <taxon>Pseudomonadati</taxon>
        <taxon>Bacteroidota</taxon>
        <taxon>Bacteroidia</taxon>
        <taxon>Bacteroidales</taxon>
        <taxon>Prevotellaceae</taxon>
        <taxon>Prevotella</taxon>
    </lineage>
</organism>
<sequence length="89" mass="10525">MRQIQNFKETSKKVEITMTGWDGTGYNGEGKKMNIWTNDRMPEAVFVCKWMPEYQEYCVLKVDFDNKHEKTGLPQVDFFNSFPADMMNK</sequence>
<dbReference type="GeneID" id="72466920"/>
<evidence type="ECO:0000313" key="2">
    <source>
        <dbReference type="Proteomes" id="UP000825483"/>
    </source>
</evidence>
<evidence type="ECO:0000313" key="1">
    <source>
        <dbReference type="EMBL" id="GJG59038.1"/>
    </source>
</evidence>
<protein>
    <submittedName>
        <fullName evidence="1">Uncharacterized protein</fullName>
    </submittedName>
</protein>
<gene>
    <name evidence="1" type="ORF">PRLR5076_18890</name>
</gene>
<proteinExistence type="predicted"/>
<accession>A0A9R1CAF0</accession>
<name>A0A9R1CAF0_9BACT</name>
<dbReference type="EMBL" id="BPUB01000002">
    <property type="protein sequence ID" value="GJG59038.1"/>
    <property type="molecule type" value="Genomic_DNA"/>
</dbReference>
<dbReference type="Proteomes" id="UP000825483">
    <property type="component" value="Unassembled WGS sequence"/>
</dbReference>